<evidence type="ECO:0000313" key="1">
    <source>
        <dbReference type="EnsemblMetazoa" id="XP_024082744.1"/>
    </source>
</evidence>
<protein>
    <submittedName>
        <fullName evidence="1">Uncharacterized protein</fullName>
    </submittedName>
</protein>
<dbReference type="KEGG" id="clec:112126940"/>
<dbReference type="Proteomes" id="UP000494040">
    <property type="component" value="Unassembled WGS sequence"/>
</dbReference>
<evidence type="ECO:0000313" key="2">
    <source>
        <dbReference type="Proteomes" id="UP000494040"/>
    </source>
</evidence>
<dbReference type="AlphaFoldDB" id="A0A8I6TM77"/>
<name>A0A8I6TM77_CIMLE</name>
<keyword evidence="2" id="KW-1185">Reference proteome</keyword>
<sequence length="150" mass="17332">MGRPKTVCSSLQELCIDALFPTLDAYAEKFNPSASGPLDNLAGEVTELIMKRAYEKNENWIPSWVIFLTPKIKRAYLPWDNKIMKIAKQKCRNIKEALVITRNVHFHSKMLDFLPNKLNVLDMDGELFYRGRGLPAQTNSDWLLDAEFWL</sequence>
<dbReference type="GeneID" id="112126940"/>
<dbReference type="RefSeq" id="XP_024082744.1">
    <property type="nucleotide sequence ID" value="XM_024226976.1"/>
</dbReference>
<dbReference type="EnsemblMetazoa" id="XM_024226976.1">
    <property type="protein sequence ID" value="XP_024082744.1"/>
    <property type="gene ID" value="LOC112126940"/>
</dbReference>
<organism evidence="1 2">
    <name type="scientific">Cimex lectularius</name>
    <name type="common">Bed bug</name>
    <name type="synonym">Acanthia lectularia</name>
    <dbReference type="NCBI Taxonomy" id="79782"/>
    <lineage>
        <taxon>Eukaryota</taxon>
        <taxon>Metazoa</taxon>
        <taxon>Ecdysozoa</taxon>
        <taxon>Arthropoda</taxon>
        <taxon>Hexapoda</taxon>
        <taxon>Insecta</taxon>
        <taxon>Pterygota</taxon>
        <taxon>Neoptera</taxon>
        <taxon>Paraneoptera</taxon>
        <taxon>Hemiptera</taxon>
        <taxon>Heteroptera</taxon>
        <taxon>Panheteroptera</taxon>
        <taxon>Cimicomorpha</taxon>
        <taxon>Cimicidae</taxon>
        <taxon>Cimex</taxon>
    </lineage>
</organism>
<proteinExistence type="predicted"/>
<reference evidence="1" key="1">
    <citation type="submission" date="2022-01" db="UniProtKB">
        <authorList>
            <consortium name="EnsemblMetazoa"/>
        </authorList>
    </citation>
    <scope>IDENTIFICATION</scope>
</reference>
<accession>A0A8I6TM77</accession>